<feature type="domain" description="Type II methyltransferase M.TaqI-like" evidence="1">
    <location>
        <begin position="1"/>
        <end position="83"/>
    </location>
</feature>
<keyword evidence="2" id="KW-0808">Transferase</keyword>
<dbReference type="Pfam" id="PF07669">
    <property type="entry name" value="Eco57I"/>
    <property type="match status" value="1"/>
</dbReference>
<dbReference type="GO" id="GO:0009007">
    <property type="term" value="F:site-specific DNA-methyltransferase (adenine-specific) activity"/>
    <property type="evidence" value="ECO:0007669"/>
    <property type="project" value="UniProtKB-EC"/>
</dbReference>
<reference evidence="2" key="2">
    <citation type="journal article" date="2021" name="BMC Microbiol.">
        <title>The diversity among the species Tetragenococcus halophilus including new isolates from a lupine seed fermentation.</title>
        <authorList>
            <person name="Link T."/>
            <person name="Vogel R.F."/>
            <person name="Ehrmann M.A."/>
        </authorList>
    </citation>
    <scope>NUCLEOTIDE SEQUENCE</scope>
    <source>
        <strain evidence="2">TMW 2.2257</strain>
    </source>
</reference>
<gene>
    <name evidence="2" type="ORF">HXW75_03070</name>
</gene>
<dbReference type="GO" id="GO:0032259">
    <property type="term" value="P:methylation"/>
    <property type="evidence" value="ECO:0007669"/>
    <property type="project" value="UniProtKB-KW"/>
</dbReference>
<evidence type="ECO:0000313" key="2">
    <source>
        <dbReference type="EMBL" id="MCO8297453.1"/>
    </source>
</evidence>
<accession>A0AB35HN08</accession>
<evidence type="ECO:0000259" key="1">
    <source>
        <dbReference type="Pfam" id="PF07669"/>
    </source>
</evidence>
<dbReference type="InterPro" id="IPR011639">
    <property type="entry name" value="MethylTrfase_TaqI-like_dom"/>
</dbReference>
<protein>
    <submittedName>
        <fullName evidence="2">Eco57I restriction-modification methylase domain-containing protein</fullName>
    </submittedName>
</protein>
<dbReference type="Proteomes" id="UP001057280">
    <property type="component" value="Unassembled WGS sequence"/>
</dbReference>
<name>A0AB35HN08_TETHA</name>
<dbReference type="InterPro" id="IPR029063">
    <property type="entry name" value="SAM-dependent_MTases_sf"/>
</dbReference>
<dbReference type="AlphaFoldDB" id="A0AB35HN08"/>
<evidence type="ECO:0000313" key="3">
    <source>
        <dbReference type="Proteomes" id="UP001057280"/>
    </source>
</evidence>
<dbReference type="GO" id="GO:0003676">
    <property type="term" value="F:nucleic acid binding"/>
    <property type="evidence" value="ECO:0007669"/>
    <property type="project" value="InterPro"/>
</dbReference>
<dbReference type="RefSeq" id="WP_253210017.1">
    <property type="nucleotide sequence ID" value="NZ_JACACB010000005.1"/>
</dbReference>
<dbReference type="GO" id="GO:0006304">
    <property type="term" value="P:DNA modification"/>
    <property type="evidence" value="ECO:0007669"/>
    <property type="project" value="InterPro"/>
</dbReference>
<proteinExistence type="predicted"/>
<dbReference type="EMBL" id="JACACB010000005">
    <property type="protein sequence ID" value="MCO8297453.1"/>
    <property type="molecule type" value="Genomic_DNA"/>
</dbReference>
<dbReference type="PROSITE" id="PS00092">
    <property type="entry name" value="N6_MTASE"/>
    <property type="match status" value="1"/>
</dbReference>
<sequence length="343" mass="39606">MKFDVVVGNPPYQSENVGNNNQSVPIYNYFYDLAEKIASKYVLVSPARFLSKQGATPKSWNKKMLNDKHINIKYFNAKSNEVFPNVDIKGGIVVLYRDENKDFGEIDTFISFEELRSIYHKVRKSTTENINQYVYSPDSYRFTDNLFTENTELIGRTDNSHAKAMSSSVFTRYPEIFFNEKPFSDENYVRIYGRIEGDRVYKWVKRKYIVEHPNLDKWKVFVPGANGTGAFGETITTPVIGQPETGHTQTFVSLGAFTTEFEAVSLLKYIKTKFGRAMLGIMKTTQNNQSKNTWSKIPMQDFTQTSDINWTKSISDIDQQLYKKYSLNQDEINFIESTVKAMN</sequence>
<dbReference type="InterPro" id="IPR002052">
    <property type="entry name" value="DNA_methylase_N6_adenine_CS"/>
</dbReference>
<dbReference type="Gene3D" id="3.40.50.150">
    <property type="entry name" value="Vaccinia Virus protein VP39"/>
    <property type="match status" value="1"/>
</dbReference>
<organism evidence="2 3">
    <name type="scientific">Tetragenococcus halophilus</name>
    <name type="common">Pediococcus halophilus</name>
    <dbReference type="NCBI Taxonomy" id="51669"/>
    <lineage>
        <taxon>Bacteria</taxon>
        <taxon>Bacillati</taxon>
        <taxon>Bacillota</taxon>
        <taxon>Bacilli</taxon>
        <taxon>Lactobacillales</taxon>
        <taxon>Enterococcaceae</taxon>
        <taxon>Tetragenococcus</taxon>
    </lineage>
</organism>
<dbReference type="SUPFAM" id="SSF53335">
    <property type="entry name" value="S-adenosyl-L-methionine-dependent methyltransferases"/>
    <property type="match status" value="1"/>
</dbReference>
<keyword evidence="2" id="KW-0489">Methyltransferase</keyword>
<reference evidence="2" key="1">
    <citation type="submission" date="2020-06" db="EMBL/GenBank/DDBJ databases">
        <authorList>
            <person name="Link T."/>
            <person name="Ehrmann M."/>
        </authorList>
    </citation>
    <scope>NUCLEOTIDE SEQUENCE</scope>
    <source>
        <strain evidence="2">TMW 2.2257</strain>
    </source>
</reference>
<comment type="caution">
    <text evidence="2">The sequence shown here is derived from an EMBL/GenBank/DDBJ whole genome shotgun (WGS) entry which is preliminary data.</text>
</comment>